<protein>
    <submittedName>
        <fullName evidence="2">Uncharacterized protein</fullName>
    </submittedName>
</protein>
<evidence type="ECO:0000256" key="1">
    <source>
        <dbReference type="SAM" id="MobiDB-lite"/>
    </source>
</evidence>
<feature type="compositionally biased region" description="Acidic residues" evidence="1">
    <location>
        <begin position="150"/>
        <end position="170"/>
    </location>
</feature>
<dbReference type="GeneID" id="27708294"/>
<dbReference type="STRING" id="1442371.A0A0D2KG66"/>
<reference evidence="2 3" key="1">
    <citation type="submission" date="2015-01" db="EMBL/GenBank/DDBJ databases">
        <title>The Genome Sequence of Fonsecaea multimorphosa CBS 102226.</title>
        <authorList>
            <consortium name="The Broad Institute Genomics Platform"/>
            <person name="Cuomo C."/>
            <person name="de Hoog S."/>
            <person name="Gorbushina A."/>
            <person name="Stielow B."/>
            <person name="Teixiera M."/>
            <person name="Abouelleil A."/>
            <person name="Chapman S.B."/>
            <person name="Priest M."/>
            <person name="Young S.K."/>
            <person name="Wortman J."/>
            <person name="Nusbaum C."/>
            <person name="Birren B."/>
        </authorList>
    </citation>
    <scope>NUCLEOTIDE SEQUENCE [LARGE SCALE GENOMIC DNA]</scope>
    <source>
        <strain evidence="2 3">CBS 102226</strain>
    </source>
</reference>
<dbReference type="Proteomes" id="UP000053411">
    <property type="component" value="Unassembled WGS sequence"/>
</dbReference>
<feature type="compositionally biased region" description="Acidic residues" evidence="1">
    <location>
        <begin position="292"/>
        <end position="306"/>
    </location>
</feature>
<accession>A0A0D2KG66</accession>
<feature type="region of interest" description="Disordered" evidence="1">
    <location>
        <begin position="122"/>
        <end position="171"/>
    </location>
</feature>
<organism evidence="2 3">
    <name type="scientific">Fonsecaea multimorphosa CBS 102226</name>
    <dbReference type="NCBI Taxonomy" id="1442371"/>
    <lineage>
        <taxon>Eukaryota</taxon>
        <taxon>Fungi</taxon>
        <taxon>Dikarya</taxon>
        <taxon>Ascomycota</taxon>
        <taxon>Pezizomycotina</taxon>
        <taxon>Eurotiomycetes</taxon>
        <taxon>Chaetothyriomycetidae</taxon>
        <taxon>Chaetothyriales</taxon>
        <taxon>Herpotrichiellaceae</taxon>
        <taxon>Fonsecaea</taxon>
    </lineage>
</organism>
<sequence length="350" mass="37691">MVPPPPLIFNHPPPPETQNEPVPSRPTAPPGAKWTITYSQQIPNPKKLQKDPPTKRFTGTEPVSATNFLLVAHAITWNGGGHFNATAYTQKNVQGQATSLREGNTVSTGGYLSFVVTLRTAPPAAPPAGPAGPRSGARPPPGAPGFDPTADLDDDDDDDDDDDNGQEPDLDTQARQNAQNNLNHQVVDFIQSQSLTAPPLPTAPAGQAAFDRSVRQILQQHGLQDLPPLTEDSVAFERQLLEDAQAQALGHAAQGSSQHAGPPQQMHAGTSQQMHAGPSQQTHPGQQFGQQQEEEEEEEEPEEEPEEGHGEEGWEGDEGFEHGEGGEEEYPDEGQYEDDDMGQGPDEDEF</sequence>
<name>A0A0D2KG66_9EURO</name>
<feature type="compositionally biased region" description="Pro residues" evidence="1">
    <location>
        <begin position="1"/>
        <end position="16"/>
    </location>
</feature>
<feature type="compositionally biased region" description="Low complexity" evidence="1">
    <location>
        <begin position="245"/>
        <end position="258"/>
    </location>
</feature>
<feature type="compositionally biased region" description="Acidic residues" evidence="1">
    <location>
        <begin position="326"/>
        <end position="350"/>
    </location>
</feature>
<feature type="region of interest" description="Disordered" evidence="1">
    <location>
        <begin position="245"/>
        <end position="350"/>
    </location>
</feature>
<proteinExistence type="predicted"/>
<gene>
    <name evidence="2" type="ORF">Z520_02548</name>
</gene>
<keyword evidence="3" id="KW-1185">Reference proteome</keyword>
<feature type="compositionally biased region" description="Polar residues" evidence="1">
    <location>
        <begin position="267"/>
        <end position="283"/>
    </location>
</feature>
<evidence type="ECO:0000313" key="2">
    <source>
        <dbReference type="EMBL" id="KIY02410.1"/>
    </source>
</evidence>
<dbReference type="VEuPathDB" id="FungiDB:Z520_02548"/>
<feature type="region of interest" description="Disordered" evidence="1">
    <location>
        <begin position="1"/>
        <end position="60"/>
    </location>
</feature>
<dbReference type="AlphaFoldDB" id="A0A0D2KG66"/>
<dbReference type="EMBL" id="KN848064">
    <property type="protein sequence ID" value="KIY02410.1"/>
    <property type="molecule type" value="Genomic_DNA"/>
</dbReference>
<evidence type="ECO:0000313" key="3">
    <source>
        <dbReference type="Proteomes" id="UP000053411"/>
    </source>
</evidence>
<dbReference type="RefSeq" id="XP_016636532.1">
    <property type="nucleotide sequence ID" value="XM_016773062.1"/>
</dbReference>